<dbReference type="Gene3D" id="3.40.47.10">
    <property type="match status" value="1"/>
</dbReference>
<dbReference type="InterPro" id="IPR014030">
    <property type="entry name" value="Ketoacyl_synth_N"/>
</dbReference>
<reference evidence="5 6" key="1">
    <citation type="journal article" date="2013" name="Genome Announc.">
        <title>Draft Genome Sequence of the Cellulolytic Bacterium Clostridium papyrosolvens C7 (ATCC 700395).</title>
        <authorList>
            <person name="Zepeda V."/>
            <person name="Dassa B."/>
            <person name="Borovok I."/>
            <person name="Lamed R."/>
            <person name="Bayer E.A."/>
            <person name="Cate J.H."/>
        </authorList>
    </citation>
    <scope>NUCLEOTIDE SEQUENCE [LARGE SCALE GENOMIC DNA]</scope>
    <source>
        <strain evidence="5 6">C7</strain>
    </source>
</reference>
<evidence type="ECO:0000256" key="2">
    <source>
        <dbReference type="ARBA" id="ARBA00022553"/>
    </source>
</evidence>
<feature type="domain" description="Ketosynthase family 3 (KS3)" evidence="4">
    <location>
        <begin position="29"/>
        <end position="457"/>
    </location>
</feature>
<dbReference type="GO" id="GO:0004312">
    <property type="term" value="F:fatty acid synthase activity"/>
    <property type="evidence" value="ECO:0007669"/>
    <property type="project" value="TreeGrafter"/>
</dbReference>
<dbReference type="GO" id="GO:0005737">
    <property type="term" value="C:cytoplasm"/>
    <property type="evidence" value="ECO:0007669"/>
    <property type="project" value="TreeGrafter"/>
</dbReference>
<accession>U4R5D3</accession>
<organism evidence="5 6">
    <name type="scientific">Ruminiclostridium papyrosolvens C7</name>
    <dbReference type="NCBI Taxonomy" id="1330534"/>
    <lineage>
        <taxon>Bacteria</taxon>
        <taxon>Bacillati</taxon>
        <taxon>Bacillota</taxon>
        <taxon>Clostridia</taxon>
        <taxon>Eubacteriales</taxon>
        <taxon>Oscillospiraceae</taxon>
        <taxon>Ruminiclostridium</taxon>
    </lineage>
</organism>
<keyword evidence="1" id="KW-0596">Phosphopantetheine</keyword>
<dbReference type="Pfam" id="PF22621">
    <property type="entry name" value="CurL-like_PKS_C"/>
    <property type="match status" value="1"/>
</dbReference>
<keyword evidence="3" id="KW-0808">Transferase</keyword>
<dbReference type="GO" id="GO:0005886">
    <property type="term" value="C:plasma membrane"/>
    <property type="evidence" value="ECO:0007669"/>
    <property type="project" value="TreeGrafter"/>
</dbReference>
<dbReference type="InterPro" id="IPR014031">
    <property type="entry name" value="Ketoacyl_synth_C"/>
</dbReference>
<dbReference type="PROSITE" id="PS52004">
    <property type="entry name" value="KS3_2"/>
    <property type="match status" value="1"/>
</dbReference>
<gene>
    <name evidence="5" type="ORF">L323_03275</name>
</gene>
<dbReference type="SUPFAM" id="SSF53901">
    <property type="entry name" value="Thiolase-like"/>
    <property type="match status" value="1"/>
</dbReference>
<evidence type="ECO:0000313" key="5">
    <source>
        <dbReference type="EMBL" id="EPR13632.1"/>
    </source>
</evidence>
<keyword evidence="2" id="KW-0597">Phosphoprotein</keyword>
<dbReference type="GO" id="GO:0071770">
    <property type="term" value="P:DIM/DIP cell wall layer assembly"/>
    <property type="evidence" value="ECO:0007669"/>
    <property type="project" value="TreeGrafter"/>
</dbReference>
<dbReference type="RefSeq" id="WP_020814274.1">
    <property type="nucleotide sequence ID" value="NZ_ATAY01000017.1"/>
</dbReference>
<dbReference type="EMBL" id="ATAY01000017">
    <property type="protein sequence ID" value="EPR13632.1"/>
    <property type="molecule type" value="Genomic_DNA"/>
</dbReference>
<sequence length="1009" mass="113345">MVKKLLDLDKTKNSNVFNEQDGLIKAISNRDIAIIGIACEFPKASNVDEFWEVLRNGVNCRSEFSEQRKQDTDDYLMAQGKSPDEIRYSKYAYLKEIDKFDYDFFRISPKEAQLMDPKQRMFLETAWKAIEDSGYGGKKLAGTRTGVYLGYSVEFDYEYKQFIEAVDPSQRYLSIPGNIKAIVASRISYILNLKGPSMLIDTTCSSSLVATHQACQAIRNEECEMALSGAIKLRYLPEEPKDGVNIGISSPQGITRTFDDSSDGPGSGEGVAAVLLKPLSKAVEDGDHIYAVIKGTAINQDGTSNGISAPNPAAQEDVIVRAWKDGKIEPDTISYMEAHGTGTKLGDPIEIEGITKAFSNYTQKKQFCAVGSVKANLGHLDDAAGIAGLIKAVLILNKKEIPPLLNFYRPNHNIDFANSPVYINDRIIKVPSEDAKIRCGVSSFGISGTNCHMVLEEAPRIKENFPKRSEQVNVLTISAKSKESLIQLVQLYKDFFRETSDNDLNNICYTANTGREHSKYRLALVVDYGQSIKEKLDSINLYRIDTNKSQGVFYGEYQIASMLDKSRHRNEISENQRNELSDIANKSMDNFINSSQKNKELMYYICEKYVQGANVEWDRLYKGGGSRRVRIPTYPFLKNRCWLEVKNKKNRSTDVSVKSFYTTKWVEKKLISNNTEKKLDVVLVLKDNENFGSAIAGKLRQNGTSVFEASIGDRFIKQAEYEYLVENNENSYTNLLKALTDNRKSIQIIHTLTMCSGGKIDNISQLEHSQEQGVKSLFYIVKAILNCNTELDVEIVLLSEYVNDVVGNQKKISPENATLLGLGKVIGQEYSNIKCRFLDIDENTSINEVIHEISGDFKEYLTAYRNGARYIEEYISLKFDSVKRRGITVREGGVYLVSGGLGGIGLEICKYFASRGNVKLILLNRSKLPERGEWEAILKENSDAKMCYKIRGIKEIEKSGSQVDYYSIDISDFEKMEVLMKKIKASYNQINGIVHCAGVAGDGFYFKQG</sequence>
<dbReference type="SMART" id="SM00825">
    <property type="entry name" value="PKS_KS"/>
    <property type="match status" value="1"/>
</dbReference>
<dbReference type="InterPro" id="IPR036291">
    <property type="entry name" value="NAD(P)-bd_dom_sf"/>
</dbReference>
<dbReference type="Pfam" id="PF08659">
    <property type="entry name" value="KR"/>
    <property type="match status" value="1"/>
</dbReference>
<dbReference type="InterPro" id="IPR016039">
    <property type="entry name" value="Thiolase-like"/>
</dbReference>
<dbReference type="PATRIC" id="fig|1330534.3.peg.653"/>
<dbReference type="InterPro" id="IPR020841">
    <property type="entry name" value="PKS_Beta-ketoAc_synthase_dom"/>
</dbReference>
<dbReference type="GO" id="GO:0006633">
    <property type="term" value="P:fatty acid biosynthetic process"/>
    <property type="evidence" value="ECO:0007669"/>
    <property type="project" value="TreeGrafter"/>
</dbReference>
<dbReference type="CDD" id="cd00833">
    <property type="entry name" value="PKS"/>
    <property type="match status" value="1"/>
</dbReference>
<dbReference type="Proteomes" id="UP000016860">
    <property type="component" value="Unassembled WGS sequence"/>
</dbReference>
<dbReference type="Gene3D" id="1.10.1240.100">
    <property type="match status" value="1"/>
</dbReference>
<evidence type="ECO:0000313" key="6">
    <source>
        <dbReference type="Proteomes" id="UP000016860"/>
    </source>
</evidence>
<comment type="similarity">
    <text evidence="3">Belongs to the thiolase-like superfamily. Beta-ketoacyl-ACP synthases family.</text>
</comment>
<comment type="caution">
    <text evidence="5">The sequence shown here is derived from an EMBL/GenBank/DDBJ whole genome shotgun (WGS) entry which is preliminary data.</text>
</comment>
<dbReference type="Pfam" id="PF00109">
    <property type="entry name" value="ketoacyl-synt"/>
    <property type="match status" value="1"/>
</dbReference>
<dbReference type="Gene3D" id="3.40.50.720">
    <property type="entry name" value="NAD(P)-binding Rossmann-like Domain"/>
    <property type="match status" value="1"/>
</dbReference>
<dbReference type="Pfam" id="PF02801">
    <property type="entry name" value="Ketoacyl-synt_C"/>
    <property type="match status" value="1"/>
</dbReference>
<dbReference type="InterPro" id="IPR050091">
    <property type="entry name" value="PKS_NRPS_Biosynth_Enz"/>
</dbReference>
<name>U4R5D3_9FIRM</name>
<evidence type="ECO:0000259" key="4">
    <source>
        <dbReference type="PROSITE" id="PS52004"/>
    </source>
</evidence>
<dbReference type="STRING" id="1330534.L323_03275"/>
<dbReference type="PANTHER" id="PTHR43775:SF37">
    <property type="entry name" value="SI:DKEY-61P9.11"/>
    <property type="match status" value="1"/>
</dbReference>
<proteinExistence type="inferred from homology"/>
<dbReference type="PANTHER" id="PTHR43775">
    <property type="entry name" value="FATTY ACID SYNTHASE"/>
    <property type="match status" value="1"/>
</dbReference>
<protein>
    <recommendedName>
        <fullName evidence="4">Ketosynthase family 3 (KS3) domain-containing protein</fullName>
    </recommendedName>
</protein>
<evidence type="ECO:0000256" key="3">
    <source>
        <dbReference type="RuleBase" id="RU003694"/>
    </source>
</evidence>
<dbReference type="InterPro" id="IPR049490">
    <property type="entry name" value="C883_1060-like_KR_N"/>
</dbReference>
<dbReference type="InterPro" id="IPR013968">
    <property type="entry name" value="PKS_KR"/>
</dbReference>
<dbReference type="Pfam" id="PF21394">
    <property type="entry name" value="Beta-ketacyl_N"/>
    <property type="match status" value="1"/>
</dbReference>
<dbReference type="AlphaFoldDB" id="U4R5D3"/>
<evidence type="ECO:0000256" key="1">
    <source>
        <dbReference type="ARBA" id="ARBA00022450"/>
    </source>
</evidence>
<dbReference type="SUPFAM" id="SSF51735">
    <property type="entry name" value="NAD(P)-binding Rossmann-fold domains"/>
    <property type="match status" value="2"/>
</dbReference>